<dbReference type="AlphaFoldDB" id="A0A831XNF3"/>
<name>A0A831XNF3_9DEIN</name>
<organism evidence="1">
    <name type="scientific">Thermus islandicus</name>
    <dbReference type="NCBI Taxonomy" id="540988"/>
    <lineage>
        <taxon>Bacteria</taxon>
        <taxon>Thermotogati</taxon>
        <taxon>Deinococcota</taxon>
        <taxon>Deinococci</taxon>
        <taxon>Thermales</taxon>
        <taxon>Thermaceae</taxon>
        <taxon>Thermus</taxon>
    </lineage>
</organism>
<accession>A0A831XNF3</accession>
<comment type="caution">
    <text evidence="1">The sequence shown here is derived from an EMBL/GenBank/DDBJ whole genome shotgun (WGS) entry which is preliminary data.</text>
</comment>
<gene>
    <name evidence="1" type="ORF">ENP09_02870</name>
</gene>
<protein>
    <submittedName>
        <fullName evidence="1">Uncharacterized protein</fullName>
    </submittedName>
</protein>
<sequence>MRAFLGALALALGLGVALYSLRGAFTLLPLEEAPCRPAPLPERAELYTNGAVEIPLCRRAWLVFRLQGTPAGGHGPWAMVVEGRRVLWQGEVLGVREVKVKTSGRGVLALAFPNDLYQPPEDRNLFLLRLKVEPP</sequence>
<proteinExistence type="predicted"/>
<evidence type="ECO:0000313" key="1">
    <source>
        <dbReference type="EMBL" id="HEO41829.1"/>
    </source>
</evidence>
<dbReference type="EMBL" id="DSHZ01000150">
    <property type="protein sequence ID" value="HEO41829.1"/>
    <property type="molecule type" value="Genomic_DNA"/>
</dbReference>
<reference evidence="1" key="1">
    <citation type="journal article" date="2020" name="mSystems">
        <title>Genome- and Community-Level Interaction Insights into Carbon Utilization and Element Cycling Functions of Hydrothermarchaeota in Hydrothermal Sediment.</title>
        <authorList>
            <person name="Zhou Z."/>
            <person name="Liu Y."/>
            <person name="Xu W."/>
            <person name="Pan J."/>
            <person name="Luo Z.H."/>
            <person name="Li M."/>
        </authorList>
    </citation>
    <scope>NUCLEOTIDE SEQUENCE [LARGE SCALE GENOMIC DNA]</scope>
    <source>
        <strain evidence="1">SpSt-189</strain>
    </source>
</reference>